<organism evidence="2 3">
    <name type="scientific">Clostridium gasigenes</name>
    <dbReference type="NCBI Taxonomy" id="94869"/>
    <lineage>
        <taxon>Bacteria</taxon>
        <taxon>Bacillati</taxon>
        <taxon>Bacillota</taxon>
        <taxon>Clostridia</taxon>
        <taxon>Eubacteriales</taxon>
        <taxon>Clostridiaceae</taxon>
        <taxon>Clostridium</taxon>
    </lineage>
</organism>
<accession>A0A1H0NBI0</accession>
<dbReference type="OrthoDB" id="9811177at2"/>
<dbReference type="PANTHER" id="PTHR30399">
    <property type="entry name" value="UNCHARACTERIZED PROTEIN YGJP"/>
    <property type="match status" value="1"/>
</dbReference>
<name>A0A1H0NBI0_9CLOT</name>
<reference evidence="2 3" key="1">
    <citation type="submission" date="2016-10" db="EMBL/GenBank/DDBJ databases">
        <authorList>
            <person name="de Groot N.N."/>
        </authorList>
    </citation>
    <scope>NUCLEOTIDE SEQUENCE [LARGE SCALE GENOMIC DNA]</scope>
    <source>
        <strain evidence="2 3">DSM 12272</strain>
    </source>
</reference>
<dbReference type="EMBL" id="FNJM01000001">
    <property type="protein sequence ID" value="SDO89886.1"/>
    <property type="molecule type" value="Genomic_DNA"/>
</dbReference>
<dbReference type="Proteomes" id="UP000198597">
    <property type="component" value="Unassembled WGS sequence"/>
</dbReference>
<dbReference type="PANTHER" id="PTHR30399:SF1">
    <property type="entry name" value="UTP PYROPHOSPHATASE"/>
    <property type="match status" value="1"/>
</dbReference>
<dbReference type="STRING" id="94869.SAMN04488529_101765"/>
<dbReference type="RefSeq" id="WP_089965990.1">
    <property type="nucleotide sequence ID" value="NZ_FNJM01000001.1"/>
</dbReference>
<proteinExistence type="predicted"/>
<dbReference type="Gene3D" id="3.30.2010.10">
    <property type="entry name" value="Metalloproteases ('zincins'), catalytic domain"/>
    <property type="match status" value="1"/>
</dbReference>
<gene>
    <name evidence="2" type="ORF">SAMN04488529_101765</name>
</gene>
<evidence type="ECO:0000313" key="3">
    <source>
        <dbReference type="Proteomes" id="UP000198597"/>
    </source>
</evidence>
<sequence>MHTETLKLNHIHKGRVIEFEVVYRKRKTMSIEVNLEGKVRICAPIKLELKNILDVVEKKANWICKKQDELIEKNSIRRVNKYINGETYLYLGEKYILNLQCNEDLTKPKVVIKDNIIQISYKEINSDTVKSILELWYRQKTLEVVIERVSNYTKFFAVSPKELKVKQQKRRWASCTYDNRILFNWRISMAPIDVIDYIVVHEMCHMDFKDHSNNFWNRVKSVMPDYELYKLWLKDNGLKLEI</sequence>
<keyword evidence="3" id="KW-1185">Reference proteome</keyword>
<dbReference type="InterPro" id="IPR053136">
    <property type="entry name" value="UTP_pyrophosphatase-like"/>
</dbReference>
<evidence type="ECO:0000259" key="1">
    <source>
        <dbReference type="Pfam" id="PF01863"/>
    </source>
</evidence>
<dbReference type="AlphaFoldDB" id="A0A1H0NBI0"/>
<dbReference type="InterPro" id="IPR002725">
    <property type="entry name" value="YgjP-like_metallopeptidase"/>
</dbReference>
<dbReference type="Pfam" id="PF01863">
    <property type="entry name" value="YgjP-like"/>
    <property type="match status" value="1"/>
</dbReference>
<feature type="domain" description="YgjP-like metallopeptidase" evidence="1">
    <location>
        <begin position="27"/>
        <end position="235"/>
    </location>
</feature>
<protein>
    <recommendedName>
        <fullName evidence="1">YgjP-like metallopeptidase domain-containing protein</fullName>
    </recommendedName>
</protein>
<evidence type="ECO:0000313" key="2">
    <source>
        <dbReference type="EMBL" id="SDO89886.1"/>
    </source>
</evidence>
<dbReference type="CDD" id="cd07344">
    <property type="entry name" value="M48_yhfN_like"/>
    <property type="match status" value="1"/>
</dbReference>